<evidence type="ECO:0000256" key="1">
    <source>
        <dbReference type="SAM" id="MobiDB-lite"/>
    </source>
</evidence>
<sequence>MFGSARKRVVYQADAGCPGKSAPRHPFPRGRARWREVNR</sequence>
<name>A0A6M5YSP0_9BACT</name>
<dbReference type="Proteomes" id="UP000503447">
    <property type="component" value="Chromosome"/>
</dbReference>
<feature type="region of interest" description="Disordered" evidence="1">
    <location>
        <begin position="14"/>
        <end position="39"/>
    </location>
</feature>
<evidence type="ECO:0000313" key="2">
    <source>
        <dbReference type="EMBL" id="QJW96879.1"/>
    </source>
</evidence>
<feature type="compositionally biased region" description="Basic residues" evidence="1">
    <location>
        <begin position="22"/>
        <end position="32"/>
    </location>
</feature>
<protein>
    <submittedName>
        <fullName evidence="2">Uncharacterized protein</fullName>
    </submittedName>
</protein>
<gene>
    <name evidence="2" type="ORF">FTUN_4439</name>
</gene>
<dbReference type="EMBL" id="CP053452">
    <property type="protein sequence ID" value="QJW96879.1"/>
    <property type="molecule type" value="Genomic_DNA"/>
</dbReference>
<keyword evidence="3" id="KW-1185">Reference proteome</keyword>
<accession>A0A6M5YSP0</accession>
<proteinExistence type="predicted"/>
<dbReference type="AlphaFoldDB" id="A0A6M5YSP0"/>
<dbReference type="KEGG" id="ftj:FTUN_4439"/>
<reference evidence="3" key="1">
    <citation type="submission" date="2020-05" db="EMBL/GenBank/DDBJ databases">
        <title>Frigoriglobus tundricola gen. nov., sp. nov., a psychrotolerant cellulolytic planctomycete of the family Gemmataceae with two divergent copies of 16S rRNA gene.</title>
        <authorList>
            <person name="Kulichevskaya I.S."/>
            <person name="Ivanova A.A."/>
            <person name="Naumoff D.G."/>
            <person name="Beletsky A.V."/>
            <person name="Rijpstra W.I.C."/>
            <person name="Sinninghe Damste J.S."/>
            <person name="Mardanov A.V."/>
            <person name="Ravin N.V."/>
            <person name="Dedysh S.N."/>
        </authorList>
    </citation>
    <scope>NUCLEOTIDE SEQUENCE [LARGE SCALE GENOMIC DNA]</scope>
    <source>
        <strain evidence="3">PL17</strain>
    </source>
</reference>
<organism evidence="2 3">
    <name type="scientific">Frigoriglobus tundricola</name>
    <dbReference type="NCBI Taxonomy" id="2774151"/>
    <lineage>
        <taxon>Bacteria</taxon>
        <taxon>Pseudomonadati</taxon>
        <taxon>Planctomycetota</taxon>
        <taxon>Planctomycetia</taxon>
        <taxon>Gemmatales</taxon>
        <taxon>Gemmataceae</taxon>
        <taxon>Frigoriglobus</taxon>
    </lineage>
</organism>
<evidence type="ECO:0000313" key="3">
    <source>
        <dbReference type="Proteomes" id="UP000503447"/>
    </source>
</evidence>